<dbReference type="InterPro" id="IPR000305">
    <property type="entry name" value="GIY-YIG_endonuc"/>
</dbReference>
<dbReference type="Pfam" id="PF09517">
    <property type="entry name" value="RE_Eco29kI"/>
    <property type="match status" value="1"/>
</dbReference>
<dbReference type="InterPro" id="IPR018575">
    <property type="entry name" value="Restrct_endonuc_II_Eco29kI"/>
</dbReference>
<dbReference type="AlphaFoldDB" id="A0A5P8KJG6"/>
<feature type="region of interest" description="Disordered" evidence="1">
    <location>
        <begin position="262"/>
        <end position="295"/>
    </location>
</feature>
<dbReference type="EMBL" id="CP045096">
    <property type="protein sequence ID" value="QFR02959.1"/>
    <property type="molecule type" value="Genomic_DNA"/>
</dbReference>
<accession>A0A5P8KJG6</accession>
<keyword evidence="3" id="KW-0378">Hydrolase</keyword>
<dbReference type="KEGG" id="sphv:F9278_32345"/>
<gene>
    <name evidence="3" type="ORF">F9278_32345</name>
</gene>
<keyword evidence="3" id="KW-0255">Endonuclease</keyword>
<feature type="domain" description="GIY-YIG" evidence="2">
    <location>
        <begin position="51"/>
        <end position="126"/>
    </location>
</feature>
<dbReference type="PROSITE" id="PS50164">
    <property type="entry name" value="GIY_YIG"/>
    <property type="match status" value="1"/>
</dbReference>
<protein>
    <submittedName>
        <fullName evidence="3">Eco29kI family restriction endonuclease</fullName>
    </submittedName>
</protein>
<dbReference type="REBASE" id="376663">
    <property type="entry name" value="R2.SspGY16ORF32340P"/>
</dbReference>
<dbReference type="GO" id="GO:0004519">
    <property type="term" value="F:endonuclease activity"/>
    <property type="evidence" value="ECO:0007669"/>
    <property type="project" value="UniProtKB-KW"/>
</dbReference>
<name>A0A5P8KJG6_9ACTN</name>
<feature type="compositionally biased region" description="Basic and acidic residues" evidence="1">
    <location>
        <begin position="273"/>
        <end position="283"/>
    </location>
</feature>
<dbReference type="CDD" id="cd00719">
    <property type="entry name" value="GIY-YIG_SF"/>
    <property type="match status" value="1"/>
</dbReference>
<evidence type="ECO:0000256" key="1">
    <source>
        <dbReference type="SAM" id="MobiDB-lite"/>
    </source>
</evidence>
<keyword evidence="3" id="KW-0540">Nuclease</keyword>
<keyword evidence="4" id="KW-1185">Reference proteome</keyword>
<evidence type="ECO:0000313" key="3">
    <source>
        <dbReference type="EMBL" id="QFR02959.1"/>
    </source>
</evidence>
<dbReference type="Proteomes" id="UP000327294">
    <property type="component" value="Chromosome"/>
</dbReference>
<sequence length="295" mass="33021">MAPVVDSDDETQYHKDFTLSITKALGDQLAAALEGLDRAPLIEESIARLKEKPGVYQLYLNGAFVYVGKADKSLPARLRHHLRKISGRRNISLAEMSFSCLYVAEDFSALAPEQLLISHHKGMGNIPWNNNGFGNKDPGRQRDSTVLKQNHFDVAFPIDLDRPIEGLRAGEMTLHALLETIKGGLPYNFRYGKTADFTTRRVHVPAAGMTADEVFQLVSAEITDKWQVVALMGYVIMYDDRPDTYRSAWRYYRDGQRVSAVPESEPVGEIEADPSRLDDRADGIEVGTFDDTLTE</sequence>
<evidence type="ECO:0000313" key="4">
    <source>
        <dbReference type="Proteomes" id="UP000327294"/>
    </source>
</evidence>
<proteinExistence type="predicted"/>
<dbReference type="InterPro" id="IPR035901">
    <property type="entry name" value="GIY-YIG_endonuc_sf"/>
</dbReference>
<evidence type="ECO:0000259" key="2">
    <source>
        <dbReference type="PROSITE" id="PS50164"/>
    </source>
</evidence>
<reference evidence="3 4" key="1">
    <citation type="submission" date="2019-10" db="EMBL/GenBank/DDBJ databases">
        <title>Streptomyces sp. strain GY16 isolated from leaves of Broussonetia papyrifera.</title>
        <authorList>
            <person name="Mo P."/>
        </authorList>
    </citation>
    <scope>NUCLEOTIDE SEQUENCE [LARGE SCALE GENOMIC DNA]</scope>
    <source>
        <strain evidence="3 4">GY16</strain>
    </source>
</reference>
<dbReference type="Gene3D" id="3.40.1440.10">
    <property type="entry name" value="GIY-YIG endonuclease"/>
    <property type="match status" value="1"/>
</dbReference>
<organism evidence="3 4">
    <name type="scientific">Streptomyces phaeolivaceus</name>
    <dbReference type="NCBI Taxonomy" id="2653200"/>
    <lineage>
        <taxon>Bacteria</taxon>
        <taxon>Bacillati</taxon>
        <taxon>Actinomycetota</taxon>
        <taxon>Actinomycetes</taxon>
        <taxon>Kitasatosporales</taxon>
        <taxon>Streptomycetaceae</taxon>
        <taxon>Streptomyces</taxon>
    </lineage>
</organism>